<evidence type="ECO:0000256" key="13">
    <source>
        <dbReference type="PIRSR" id="PIRSR000615-2"/>
    </source>
</evidence>
<feature type="region of interest" description="Disordered" evidence="15">
    <location>
        <begin position="287"/>
        <end position="314"/>
    </location>
</feature>
<dbReference type="PRINTS" id="PR00109">
    <property type="entry name" value="TYRKINASE"/>
</dbReference>
<dbReference type="InterPro" id="IPR017441">
    <property type="entry name" value="Protein_kinase_ATP_BS"/>
</dbReference>
<evidence type="ECO:0000256" key="2">
    <source>
        <dbReference type="ARBA" id="ARBA00011902"/>
    </source>
</evidence>
<dbReference type="Gene3D" id="1.10.510.10">
    <property type="entry name" value="Transferase(Phosphotransferase) domain 1"/>
    <property type="match status" value="1"/>
</dbReference>
<dbReference type="InterPro" id="IPR013783">
    <property type="entry name" value="Ig-like_fold"/>
</dbReference>
<dbReference type="AlphaFoldDB" id="A0A8S4PUE7"/>
<dbReference type="InterPro" id="IPR008266">
    <property type="entry name" value="Tyr_kinase_AS"/>
</dbReference>
<evidence type="ECO:0000256" key="9">
    <source>
        <dbReference type="ARBA" id="ARBA00023157"/>
    </source>
</evidence>
<feature type="binding site" evidence="13">
    <location>
        <begin position="351"/>
        <end position="358"/>
    </location>
    <ligand>
        <name>ATP</name>
        <dbReference type="ChEBI" id="CHEBI:30616"/>
    </ligand>
</feature>
<dbReference type="EMBL" id="CAIIXF020000010">
    <property type="protein sequence ID" value="CAH1797652.1"/>
    <property type="molecule type" value="Genomic_DNA"/>
</dbReference>
<dbReference type="Pfam" id="PF00041">
    <property type="entry name" value="fn3"/>
    <property type="match status" value="1"/>
</dbReference>
<accession>A0A8S4PUE7</accession>
<dbReference type="Pfam" id="PF07714">
    <property type="entry name" value="PK_Tyr_Ser-Thr"/>
    <property type="match status" value="1"/>
</dbReference>
<keyword evidence="13 14" id="KW-0547">Nucleotide-binding</keyword>
<evidence type="ECO:0000256" key="3">
    <source>
        <dbReference type="ARBA" id="ARBA00022679"/>
    </source>
</evidence>
<feature type="binding site" evidence="13 14">
    <location>
        <position position="378"/>
    </location>
    <ligand>
        <name>ATP</name>
        <dbReference type="ChEBI" id="CHEBI:30616"/>
    </ligand>
</feature>
<dbReference type="InterPro" id="IPR036179">
    <property type="entry name" value="Ig-like_dom_sf"/>
</dbReference>
<evidence type="ECO:0000259" key="18">
    <source>
        <dbReference type="PROSITE" id="PS50853"/>
    </source>
</evidence>
<dbReference type="SUPFAM" id="SSF56112">
    <property type="entry name" value="Protein kinase-like (PK-like)"/>
    <property type="match status" value="1"/>
</dbReference>
<dbReference type="InterPro" id="IPR020635">
    <property type="entry name" value="Tyr_kinase_cat_dom"/>
</dbReference>
<dbReference type="GO" id="GO:0043235">
    <property type="term" value="C:receptor complex"/>
    <property type="evidence" value="ECO:0007669"/>
    <property type="project" value="TreeGrafter"/>
</dbReference>
<keyword evidence="4 16" id="KW-0812">Transmembrane</keyword>
<dbReference type="PIRSF" id="PIRSF000615">
    <property type="entry name" value="TyrPK_CSF1-R"/>
    <property type="match status" value="1"/>
</dbReference>
<proteinExistence type="predicted"/>
<evidence type="ECO:0000256" key="5">
    <source>
        <dbReference type="ARBA" id="ARBA00022737"/>
    </source>
</evidence>
<dbReference type="Gene3D" id="2.60.40.10">
    <property type="entry name" value="Immunoglobulins"/>
    <property type="match status" value="2"/>
</dbReference>
<organism evidence="19 20">
    <name type="scientific">Owenia fusiformis</name>
    <name type="common">Polychaete worm</name>
    <dbReference type="NCBI Taxonomy" id="6347"/>
    <lineage>
        <taxon>Eukaryota</taxon>
        <taxon>Metazoa</taxon>
        <taxon>Spiralia</taxon>
        <taxon>Lophotrochozoa</taxon>
        <taxon>Annelida</taxon>
        <taxon>Polychaeta</taxon>
        <taxon>Sedentaria</taxon>
        <taxon>Canalipalpata</taxon>
        <taxon>Sabellida</taxon>
        <taxon>Oweniida</taxon>
        <taxon>Oweniidae</taxon>
        <taxon>Owenia</taxon>
    </lineage>
</organism>
<dbReference type="PANTHER" id="PTHR24416">
    <property type="entry name" value="TYROSINE-PROTEIN KINASE RECEPTOR"/>
    <property type="match status" value="1"/>
</dbReference>
<evidence type="ECO:0000313" key="20">
    <source>
        <dbReference type="Proteomes" id="UP000749559"/>
    </source>
</evidence>
<dbReference type="Proteomes" id="UP000749559">
    <property type="component" value="Unassembled WGS sequence"/>
</dbReference>
<comment type="subcellular location">
    <subcellularLocation>
        <location evidence="1">Membrane</location>
        <topology evidence="1">Single-pass membrane protein</topology>
    </subcellularLocation>
</comment>
<evidence type="ECO:0000256" key="6">
    <source>
        <dbReference type="ARBA" id="ARBA00022777"/>
    </source>
</evidence>
<dbReference type="GO" id="GO:0004714">
    <property type="term" value="F:transmembrane receptor protein tyrosine kinase activity"/>
    <property type="evidence" value="ECO:0007669"/>
    <property type="project" value="UniProtKB-EC"/>
</dbReference>
<feature type="non-terminal residue" evidence="19">
    <location>
        <position position="1"/>
    </location>
</feature>
<keyword evidence="7 16" id="KW-1133">Transmembrane helix</keyword>
<dbReference type="InterPro" id="IPR000719">
    <property type="entry name" value="Prot_kinase_dom"/>
</dbReference>
<evidence type="ECO:0000256" key="11">
    <source>
        <dbReference type="ARBA" id="ARBA00023180"/>
    </source>
</evidence>
<protein>
    <recommendedName>
        <fullName evidence="2">receptor protein-tyrosine kinase</fullName>
        <ecNumber evidence="2">2.7.10.1</ecNumber>
    </recommendedName>
</protein>
<keyword evidence="11" id="KW-0325">Glycoprotein</keyword>
<dbReference type="PROSITE" id="PS50011">
    <property type="entry name" value="PROTEIN_KINASE_DOM"/>
    <property type="match status" value="1"/>
</dbReference>
<evidence type="ECO:0000256" key="12">
    <source>
        <dbReference type="ARBA" id="ARBA00051243"/>
    </source>
</evidence>
<dbReference type="SMART" id="SM00060">
    <property type="entry name" value="FN3"/>
    <property type="match status" value="1"/>
</dbReference>
<dbReference type="InterPro" id="IPR036116">
    <property type="entry name" value="FN3_sf"/>
</dbReference>
<evidence type="ECO:0000256" key="10">
    <source>
        <dbReference type="ARBA" id="ARBA00023170"/>
    </source>
</evidence>
<feature type="non-terminal residue" evidence="19">
    <location>
        <position position="503"/>
    </location>
</feature>
<feature type="domain" description="Protein kinase" evidence="17">
    <location>
        <begin position="344"/>
        <end position="503"/>
    </location>
</feature>
<dbReference type="EC" id="2.7.10.1" evidence="2"/>
<keyword evidence="9" id="KW-1015">Disulfide bond</keyword>
<comment type="catalytic activity">
    <reaction evidence="12">
        <text>L-tyrosyl-[protein] + ATP = O-phospho-L-tyrosyl-[protein] + ADP + H(+)</text>
        <dbReference type="Rhea" id="RHEA:10596"/>
        <dbReference type="Rhea" id="RHEA-COMP:10136"/>
        <dbReference type="Rhea" id="RHEA-COMP:20101"/>
        <dbReference type="ChEBI" id="CHEBI:15378"/>
        <dbReference type="ChEBI" id="CHEBI:30616"/>
        <dbReference type="ChEBI" id="CHEBI:46858"/>
        <dbReference type="ChEBI" id="CHEBI:61978"/>
        <dbReference type="ChEBI" id="CHEBI:456216"/>
        <dbReference type="EC" id="2.7.10.1"/>
    </reaction>
</comment>
<evidence type="ECO:0000256" key="15">
    <source>
        <dbReference type="SAM" id="MobiDB-lite"/>
    </source>
</evidence>
<dbReference type="PROSITE" id="PS00107">
    <property type="entry name" value="PROTEIN_KINASE_ATP"/>
    <property type="match status" value="1"/>
</dbReference>
<evidence type="ECO:0000259" key="17">
    <source>
        <dbReference type="PROSITE" id="PS50011"/>
    </source>
</evidence>
<dbReference type="InterPro" id="IPR003961">
    <property type="entry name" value="FN3_dom"/>
</dbReference>
<comment type="caution">
    <text evidence="19">The sequence shown here is derived from an EMBL/GenBank/DDBJ whole genome shotgun (WGS) entry which is preliminary data.</text>
</comment>
<dbReference type="Gene3D" id="3.30.200.20">
    <property type="entry name" value="Phosphorylase Kinase, domain 1"/>
    <property type="match status" value="1"/>
</dbReference>
<name>A0A8S4PUE7_OWEFU</name>
<dbReference type="OrthoDB" id="4062651at2759"/>
<evidence type="ECO:0000313" key="19">
    <source>
        <dbReference type="EMBL" id="CAH1797652.1"/>
    </source>
</evidence>
<dbReference type="PROSITE" id="PS50853">
    <property type="entry name" value="FN3"/>
    <property type="match status" value="1"/>
</dbReference>
<keyword evidence="8 16" id="KW-0472">Membrane</keyword>
<feature type="domain" description="Fibronectin type-III" evidence="18">
    <location>
        <begin position="53"/>
        <end position="153"/>
    </location>
</feature>
<gene>
    <name evidence="19" type="ORF">OFUS_LOCUS21893</name>
</gene>
<evidence type="ECO:0000256" key="4">
    <source>
        <dbReference type="ARBA" id="ARBA00022692"/>
    </source>
</evidence>
<dbReference type="InterPro" id="IPR050122">
    <property type="entry name" value="RTK"/>
</dbReference>
<evidence type="ECO:0000256" key="14">
    <source>
        <dbReference type="PROSITE-ProRule" id="PRU10141"/>
    </source>
</evidence>
<dbReference type="GO" id="GO:0005886">
    <property type="term" value="C:plasma membrane"/>
    <property type="evidence" value="ECO:0007669"/>
    <property type="project" value="TreeGrafter"/>
</dbReference>
<keyword evidence="13 14" id="KW-0067">ATP-binding</keyword>
<keyword evidence="3" id="KW-0808">Transferase</keyword>
<keyword evidence="10" id="KW-0675">Receptor</keyword>
<dbReference type="GO" id="GO:0007169">
    <property type="term" value="P:cell surface receptor protein tyrosine kinase signaling pathway"/>
    <property type="evidence" value="ECO:0007669"/>
    <property type="project" value="TreeGrafter"/>
</dbReference>
<evidence type="ECO:0000256" key="7">
    <source>
        <dbReference type="ARBA" id="ARBA00022989"/>
    </source>
</evidence>
<dbReference type="SUPFAM" id="SSF48726">
    <property type="entry name" value="Immunoglobulin"/>
    <property type="match status" value="1"/>
</dbReference>
<evidence type="ECO:0000256" key="8">
    <source>
        <dbReference type="ARBA" id="ARBA00023136"/>
    </source>
</evidence>
<dbReference type="SMART" id="SM00219">
    <property type="entry name" value="TyrKc"/>
    <property type="match status" value="1"/>
</dbReference>
<keyword evidence="5" id="KW-0677">Repeat</keyword>
<feature type="transmembrane region" description="Helical" evidence="16">
    <location>
        <begin position="252"/>
        <end position="277"/>
    </location>
</feature>
<dbReference type="InterPro" id="IPR011009">
    <property type="entry name" value="Kinase-like_dom_sf"/>
</dbReference>
<keyword evidence="6" id="KW-0418">Kinase</keyword>
<dbReference type="GO" id="GO:0005524">
    <property type="term" value="F:ATP binding"/>
    <property type="evidence" value="ECO:0007669"/>
    <property type="project" value="UniProtKB-UniRule"/>
</dbReference>
<evidence type="ECO:0000256" key="16">
    <source>
        <dbReference type="SAM" id="Phobius"/>
    </source>
</evidence>
<dbReference type="CDD" id="cd00063">
    <property type="entry name" value="FN3"/>
    <property type="match status" value="1"/>
</dbReference>
<dbReference type="PANTHER" id="PTHR24416:SF621">
    <property type="entry name" value="TYROSINE KINASE RECEPTOR CAD96CA"/>
    <property type="match status" value="1"/>
</dbReference>
<keyword evidence="20" id="KW-1185">Reference proteome</keyword>
<feature type="compositionally biased region" description="Basic and acidic residues" evidence="15">
    <location>
        <begin position="287"/>
        <end position="300"/>
    </location>
</feature>
<dbReference type="InterPro" id="IPR001245">
    <property type="entry name" value="Ser-Thr/Tyr_kinase_cat_dom"/>
</dbReference>
<dbReference type="PROSITE" id="PS00109">
    <property type="entry name" value="PROTEIN_KINASE_TYR"/>
    <property type="match status" value="1"/>
</dbReference>
<evidence type="ECO:0000256" key="1">
    <source>
        <dbReference type="ARBA" id="ARBA00004167"/>
    </source>
</evidence>
<reference evidence="19" key="1">
    <citation type="submission" date="2022-03" db="EMBL/GenBank/DDBJ databases">
        <authorList>
            <person name="Martin C."/>
        </authorList>
    </citation>
    <scope>NUCLEOTIDE SEQUENCE</scope>
</reference>
<dbReference type="SUPFAM" id="SSF49265">
    <property type="entry name" value="Fibronectin type III"/>
    <property type="match status" value="1"/>
</dbReference>
<sequence length="503" mass="56882">HISTYVNTFNRYTHRAVMNIQGVKATDFGKYICRASNVVSNTEKIFELDATGPPEKPNSVKVITAITTAVSLYIQWTPGYNNGKPQTFSVEYRKIKETLWTECRKNIPDPPPLPFKVHPLESNTSYVFRVNTWNAEGFSEYTEPSEIGTTWALPKSNEINPSFLKDGNNIIVTFNNYPINCTSITIYCCDPKVVTNCITKNVTDFGETPKEVVIEIEDEMKYTVAFHYYQRDDIIHQSQPQIAEQKKTTANVGAIVGGVFGGLFLAALVAFIIAFLLRRRRFTRTTEKDGNRDQKLKEIEQNGPPAIGGSDNSAYETIERCDPHEERTYDTVPKENFEISSSQLKLEREIGKGEFGVVWKGQGKNIPMCDKVVDVAIKTLKDPSEKNKGDFLKELEVMKLLSHPNVVSLIACCTKKDPYYIVVEYMENGSVKDFLKKNRADGNKVYDNLHSGTKSLTSRQLLLFARDVANGMSCLESYKIIHRDLAARNILVDKELRAKVSDF</sequence>